<evidence type="ECO:0000313" key="1">
    <source>
        <dbReference type="EMBL" id="CAF4167655.1"/>
    </source>
</evidence>
<sequence length="89" mass="9697">FSLREGRVSGQGNDTIGPFTMAGNYDNEGNVSFTKQYVGQHAVEYDGNIYCDNLGGFQIKGNWSSGNLTDEFYLESVNASKPDASTENT</sequence>
<proteinExistence type="predicted"/>
<protein>
    <submittedName>
        <fullName evidence="1">Uncharacterized protein</fullName>
    </submittedName>
</protein>
<evidence type="ECO:0000313" key="2">
    <source>
        <dbReference type="Proteomes" id="UP000663881"/>
    </source>
</evidence>
<reference evidence="1" key="1">
    <citation type="submission" date="2021-02" db="EMBL/GenBank/DDBJ databases">
        <authorList>
            <person name="Nowell W R."/>
        </authorList>
    </citation>
    <scope>NUCLEOTIDE SEQUENCE</scope>
</reference>
<dbReference type="EMBL" id="CAJOAY010007498">
    <property type="protein sequence ID" value="CAF4167655.1"/>
    <property type="molecule type" value="Genomic_DNA"/>
</dbReference>
<accession>A0A819ZBY4</accession>
<name>A0A819ZBY4_9BILA</name>
<dbReference type="Proteomes" id="UP000663881">
    <property type="component" value="Unassembled WGS sequence"/>
</dbReference>
<comment type="caution">
    <text evidence="1">The sequence shown here is derived from an EMBL/GenBank/DDBJ whole genome shotgun (WGS) entry which is preliminary data.</text>
</comment>
<dbReference type="AlphaFoldDB" id="A0A819ZBY4"/>
<organism evidence="1 2">
    <name type="scientific">Adineta steineri</name>
    <dbReference type="NCBI Taxonomy" id="433720"/>
    <lineage>
        <taxon>Eukaryota</taxon>
        <taxon>Metazoa</taxon>
        <taxon>Spiralia</taxon>
        <taxon>Gnathifera</taxon>
        <taxon>Rotifera</taxon>
        <taxon>Eurotatoria</taxon>
        <taxon>Bdelloidea</taxon>
        <taxon>Adinetida</taxon>
        <taxon>Adinetidae</taxon>
        <taxon>Adineta</taxon>
    </lineage>
</organism>
<gene>
    <name evidence="1" type="ORF">OKA104_LOCUS39150</name>
</gene>
<feature type="non-terminal residue" evidence="1">
    <location>
        <position position="1"/>
    </location>
</feature>